<accession>A0ABD2PJ27</accession>
<dbReference type="InterPro" id="IPR005097">
    <property type="entry name" value="Sacchrp_dh_NADP-bd"/>
</dbReference>
<name>A0ABD2PJ27_9CUCU</name>
<dbReference type="Proteomes" id="UP001516400">
    <property type="component" value="Unassembled WGS sequence"/>
</dbReference>
<evidence type="ECO:0000313" key="4">
    <source>
        <dbReference type="Proteomes" id="UP001516400"/>
    </source>
</evidence>
<reference evidence="3 4" key="1">
    <citation type="journal article" date="2021" name="BMC Biol.">
        <title>Horizontally acquired antibacterial genes associated with adaptive radiation of ladybird beetles.</title>
        <authorList>
            <person name="Li H.S."/>
            <person name="Tang X.F."/>
            <person name="Huang Y.H."/>
            <person name="Xu Z.Y."/>
            <person name="Chen M.L."/>
            <person name="Du X.Y."/>
            <person name="Qiu B.Y."/>
            <person name="Chen P.T."/>
            <person name="Zhang W."/>
            <person name="Slipinski A."/>
            <person name="Escalona H.E."/>
            <person name="Waterhouse R.M."/>
            <person name="Zwick A."/>
            <person name="Pang H."/>
        </authorList>
    </citation>
    <scope>NUCLEOTIDE SEQUENCE [LARGE SCALE GENOMIC DNA]</scope>
    <source>
        <strain evidence="3">SYSU2018</strain>
    </source>
</reference>
<dbReference type="InterPro" id="IPR036291">
    <property type="entry name" value="NAD(P)-bd_dom_sf"/>
</dbReference>
<comment type="caution">
    <text evidence="3">The sequence shown here is derived from an EMBL/GenBank/DDBJ whole genome shotgun (WGS) entry which is preliminary data.</text>
</comment>
<dbReference type="PANTHER" id="PTHR12286:SF5">
    <property type="entry name" value="SACCHAROPINE DEHYDROGENASE-LIKE OXIDOREDUCTASE"/>
    <property type="match status" value="1"/>
</dbReference>
<evidence type="ECO:0000256" key="1">
    <source>
        <dbReference type="ARBA" id="ARBA00038048"/>
    </source>
</evidence>
<protein>
    <recommendedName>
        <fullName evidence="2">Saccharopine dehydrogenase NADP binding domain-containing protein</fullName>
    </recommendedName>
</protein>
<evidence type="ECO:0000313" key="3">
    <source>
        <dbReference type="EMBL" id="KAL3290556.1"/>
    </source>
</evidence>
<sequence>MPKKESEKIFSVQKSFNMSEKFDIILFGVTGLVGRYALRHLYKLATAKGRNLSWAVAARDETKMRNVVDDLRRRTGDSNIKITMILADMEDAKSIEEMVKRARVLVNASGPLRRHGETVIQACLKHRTHHVDISAEPNFIEKVELEYNEEARKRDVYIVGSCGVDSITYDMGLFYLEKKLGGTLNSVEAYLRYGSDNTSLPGPDFNCSTWKSIIDIMTHKEELKQIRSGRNDKLPDLEPKLKAKYLPFKPEVDEGWAIPLMSADLSVMRRTQQYLYREKKKRPIQIQTYMMLTEIWHFVFLLLLSSLALLTKLSLGRNLLLKYPYFFSGGVFGEEEPTEEKLESGWFRLTIHGKGWKEKLLNYEDQFSYKPNTELVVTVTGRNHAYGSTGLCLVLAGIMLLTEPENIPKRGGVFTPGGAFGETSLAEQLNENGIKIELIKRADI</sequence>
<gene>
    <name evidence="3" type="ORF">HHI36_023947</name>
</gene>
<keyword evidence="4" id="KW-1185">Reference proteome</keyword>
<dbReference type="EMBL" id="JABFTP020000188">
    <property type="protein sequence ID" value="KAL3290556.1"/>
    <property type="molecule type" value="Genomic_DNA"/>
</dbReference>
<dbReference type="InterPro" id="IPR051276">
    <property type="entry name" value="Saccharopine_DH-like_oxidrdct"/>
</dbReference>
<evidence type="ECO:0000259" key="2">
    <source>
        <dbReference type="Pfam" id="PF03435"/>
    </source>
</evidence>
<comment type="similarity">
    <text evidence="1">Belongs to the saccharopine dehydrogenase family.</text>
</comment>
<dbReference type="Gene3D" id="3.40.50.720">
    <property type="entry name" value="NAD(P)-binding Rossmann-like Domain"/>
    <property type="match status" value="1"/>
</dbReference>
<dbReference type="SUPFAM" id="SSF51735">
    <property type="entry name" value="NAD(P)-binding Rossmann-fold domains"/>
    <property type="match status" value="1"/>
</dbReference>
<proteinExistence type="inferred from homology"/>
<feature type="domain" description="Saccharopine dehydrogenase NADP binding" evidence="2">
    <location>
        <begin position="24"/>
        <end position="159"/>
    </location>
</feature>
<dbReference type="PANTHER" id="PTHR12286">
    <property type="entry name" value="SACCHAROPINE DEHYDROGENASE-LIKE OXIDOREDUCTASE"/>
    <property type="match status" value="1"/>
</dbReference>
<dbReference type="AlphaFoldDB" id="A0ABD2PJ27"/>
<dbReference type="Pfam" id="PF03435">
    <property type="entry name" value="Sacchrp_dh_NADP"/>
    <property type="match status" value="1"/>
</dbReference>
<organism evidence="3 4">
    <name type="scientific">Cryptolaemus montrouzieri</name>
    <dbReference type="NCBI Taxonomy" id="559131"/>
    <lineage>
        <taxon>Eukaryota</taxon>
        <taxon>Metazoa</taxon>
        <taxon>Ecdysozoa</taxon>
        <taxon>Arthropoda</taxon>
        <taxon>Hexapoda</taxon>
        <taxon>Insecta</taxon>
        <taxon>Pterygota</taxon>
        <taxon>Neoptera</taxon>
        <taxon>Endopterygota</taxon>
        <taxon>Coleoptera</taxon>
        <taxon>Polyphaga</taxon>
        <taxon>Cucujiformia</taxon>
        <taxon>Coccinelloidea</taxon>
        <taxon>Coccinellidae</taxon>
        <taxon>Scymninae</taxon>
        <taxon>Scymnini</taxon>
        <taxon>Cryptolaemus</taxon>
    </lineage>
</organism>